<dbReference type="Gene3D" id="1.10.8.270">
    <property type="entry name" value="putative rabgap domain of human tbc1 domain family member 14 like domains"/>
    <property type="match status" value="1"/>
</dbReference>
<keyword evidence="6" id="KW-0967">Endosome</keyword>
<evidence type="ECO:0000259" key="14">
    <source>
        <dbReference type="PROSITE" id="PS50086"/>
    </source>
</evidence>
<feature type="compositionally biased region" description="Low complexity" evidence="13">
    <location>
        <begin position="789"/>
        <end position="809"/>
    </location>
</feature>
<dbReference type="Gene3D" id="1.10.472.80">
    <property type="entry name" value="Ypt/Rab-GAP domain of gyp1p, domain 3"/>
    <property type="match status" value="1"/>
</dbReference>
<evidence type="ECO:0000256" key="11">
    <source>
        <dbReference type="ARBA" id="ARBA00062017"/>
    </source>
</evidence>
<name>A0A0F7Z4T8_CROAD</name>
<sequence length="822" mass="92713">MYHSVSGASHPLQVKEQEIGIDPLQSYGNKTDEDVSNENGRVQLTLDTDGIFLSYSKEWEELFVNNNYLATIRLKGINGQLRSSRFRSVCWKLFLNVLPSDRNHWITKTIKLRALYNNVKEIHITNPRKAGQQDVMINNPLSQDEGSLWNKFFQDKELRGMIEQDVKRTFPEMQYFQEENVRKILTDILFCYARENEQLLYKQGMHELLAPIVFILHCDHQAFLHASEAAQPSEEMNVLLNPDYLEHDAYAMFTLLMKTAEHWFSTYEHDSQKEKDAVMTPIPFARPQDLGPSIAIVAKVNQIQDHLLKKHDIELYMHLNRLEIAPQIYGLRWIRLLFGREFLLQDLLVVWDALFADSITLDLVDYIFLAMLLYIRDALISSNYQTCLGLLMHYPPIGDVHSLILKALFLRDPKRNPRPIAHQFQQNLDYYKARGADLMNKTRINAKVAPLNINKVSSSLLNFGRKLISPAMTSSSATLPVAGSSGNVSSVVMPTRSTVELPSSQQQRIMKSESVPVQLSKGEVVKGSDVPISVPVQNLSNLHGTVTTVTYGQSTKNGSPSPSIESFSGGRESTESPPLSATKKESFFSTISHSRSHSRNMSKKESEEELETQISFLQGQLNELEAMCKYCAKMMNIHLGNIQEVILQEHLEKEDEILVSLAGLKQIKDILKGSLRFNQSQLEAEENEQITIEDDHYCSSNQSKKAVENIENPSAPKQSVPLLKKATGHPGRSPVKRHSDDYILVSKEEGKVVSASYQEQILPASQDMNMKSEAPCHTSLAFTDPLMGSMSASSSNLSSSPDDSSSNNSKDSDFTIVSPLEM</sequence>
<dbReference type="PROSITE" id="PS50086">
    <property type="entry name" value="TBC_RABGAP"/>
    <property type="match status" value="1"/>
</dbReference>
<feature type="domain" description="Rab-GAP TBC" evidence="14">
    <location>
        <begin position="81"/>
        <end position="358"/>
    </location>
</feature>
<feature type="region of interest" description="Disordered" evidence="13">
    <location>
        <begin position="701"/>
        <end position="741"/>
    </location>
</feature>
<dbReference type="PANTHER" id="PTHR22957">
    <property type="entry name" value="TBC1 DOMAIN FAMILY MEMBER GTPASE-ACTIVATING PROTEIN"/>
    <property type="match status" value="1"/>
</dbReference>
<dbReference type="GO" id="GO:0005776">
    <property type="term" value="C:autophagosome"/>
    <property type="evidence" value="ECO:0007669"/>
    <property type="project" value="UniProtKB-SubCell"/>
</dbReference>
<comment type="subunit">
    <text evidence="11">Interacts with MAP1LC3A, MAP1LC3B, MAP1LC3C, GABARAP, GABARAPL1, GABARAPL2. Interacts with VPS29 and VPS35; indicative for an association with retromer CSC subcomplex. MAP1LC3A and VPS29 compete for binding to TBC1D5. Interacts with AP2M1; indicative for an association with the AP2 complex. Interacts with ULK1 and ATG13 (phosphorylated); indicative for an association with the activated ULK1-ATG13-FIP200 complex. Interacts with ATG9A; the interactions seems to be restricted to the AP2-clathrin-associated fraction of ATG9A.</text>
</comment>
<evidence type="ECO:0000256" key="5">
    <source>
        <dbReference type="ARBA" id="ARBA00022553"/>
    </source>
</evidence>
<dbReference type="InterPro" id="IPR000195">
    <property type="entry name" value="Rab-GAP-TBC_dom"/>
</dbReference>
<keyword evidence="3" id="KW-0813">Transport</keyword>
<evidence type="ECO:0000256" key="7">
    <source>
        <dbReference type="ARBA" id="ARBA00022927"/>
    </source>
</evidence>
<feature type="region of interest" description="Disordered" evidence="13">
    <location>
        <begin position="770"/>
        <end position="822"/>
    </location>
</feature>
<evidence type="ECO:0000256" key="3">
    <source>
        <dbReference type="ARBA" id="ARBA00022448"/>
    </source>
</evidence>
<evidence type="ECO:0000256" key="12">
    <source>
        <dbReference type="ARBA" id="ARBA00072014"/>
    </source>
</evidence>
<dbReference type="GO" id="GO:0015031">
    <property type="term" value="P:protein transport"/>
    <property type="evidence" value="ECO:0007669"/>
    <property type="project" value="UniProtKB-KW"/>
</dbReference>
<dbReference type="SUPFAM" id="SSF47923">
    <property type="entry name" value="Ypt/Rab-GAP domain of gyp1p"/>
    <property type="match status" value="2"/>
</dbReference>
<dbReference type="AlphaFoldDB" id="A0A0F7Z4T8"/>
<dbReference type="GO" id="GO:0010008">
    <property type="term" value="C:endosome membrane"/>
    <property type="evidence" value="ECO:0007669"/>
    <property type="project" value="UniProtKB-SubCell"/>
</dbReference>
<comment type="subcellular location">
    <subcellularLocation>
        <location evidence="1">Cytoplasmic vesicle</location>
        <location evidence="1">Autophagosome</location>
    </subcellularLocation>
    <subcellularLocation>
        <location evidence="2">Endosome membrane</location>
    </subcellularLocation>
</comment>
<evidence type="ECO:0000256" key="10">
    <source>
        <dbReference type="ARBA" id="ARBA00023329"/>
    </source>
</evidence>
<keyword evidence="7" id="KW-0653">Protein transport</keyword>
<keyword evidence="4" id="KW-0343">GTPase activation</keyword>
<organism evidence="15">
    <name type="scientific">Crotalus adamanteus</name>
    <name type="common">Eastern diamondback rattlesnake</name>
    <dbReference type="NCBI Taxonomy" id="8729"/>
    <lineage>
        <taxon>Eukaryota</taxon>
        <taxon>Metazoa</taxon>
        <taxon>Chordata</taxon>
        <taxon>Craniata</taxon>
        <taxon>Vertebrata</taxon>
        <taxon>Euteleostomi</taxon>
        <taxon>Lepidosauria</taxon>
        <taxon>Squamata</taxon>
        <taxon>Bifurcata</taxon>
        <taxon>Unidentata</taxon>
        <taxon>Episquamata</taxon>
        <taxon>Toxicofera</taxon>
        <taxon>Serpentes</taxon>
        <taxon>Colubroidea</taxon>
        <taxon>Viperidae</taxon>
        <taxon>Crotalinae</taxon>
        <taxon>Crotalus</taxon>
    </lineage>
</organism>
<accession>A0A0F7Z4T8</accession>
<dbReference type="GO" id="GO:0005096">
    <property type="term" value="F:GTPase activator activity"/>
    <property type="evidence" value="ECO:0007669"/>
    <property type="project" value="UniProtKB-KW"/>
</dbReference>
<proteinExistence type="evidence at transcript level"/>
<keyword evidence="5" id="KW-0597">Phosphoprotein</keyword>
<keyword evidence="10" id="KW-0968">Cytoplasmic vesicle</keyword>
<keyword evidence="8" id="KW-0072">Autophagy</keyword>
<dbReference type="GO" id="GO:0006914">
    <property type="term" value="P:autophagy"/>
    <property type="evidence" value="ECO:0007669"/>
    <property type="project" value="UniProtKB-KW"/>
</dbReference>
<keyword evidence="9" id="KW-0472">Membrane</keyword>
<feature type="compositionally biased region" description="Polar residues" evidence="13">
    <location>
        <begin position="550"/>
        <end position="566"/>
    </location>
</feature>
<evidence type="ECO:0000256" key="8">
    <source>
        <dbReference type="ARBA" id="ARBA00023006"/>
    </source>
</evidence>
<dbReference type="EMBL" id="GBEX01003377">
    <property type="protein sequence ID" value="JAI11183.1"/>
    <property type="molecule type" value="mRNA"/>
</dbReference>
<evidence type="ECO:0000256" key="4">
    <source>
        <dbReference type="ARBA" id="ARBA00022468"/>
    </source>
</evidence>
<evidence type="ECO:0000256" key="13">
    <source>
        <dbReference type="SAM" id="MobiDB-lite"/>
    </source>
</evidence>
<dbReference type="Pfam" id="PF00566">
    <property type="entry name" value="RabGAP-TBC"/>
    <property type="match status" value="1"/>
</dbReference>
<dbReference type="FunFam" id="1.10.472.80:FF:000010">
    <property type="entry name" value="Putative TBC1 domain family member 5"/>
    <property type="match status" value="1"/>
</dbReference>
<feature type="region of interest" description="Disordered" evidence="13">
    <location>
        <begin position="550"/>
        <end position="607"/>
    </location>
</feature>
<evidence type="ECO:0000256" key="2">
    <source>
        <dbReference type="ARBA" id="ARBA00004608"/>
    </source>
</evidence>
<evidence type="ECO:0000256" key="1">
    <source>
        <dbReference type="ARBA" id="ARBA00004419"/>
    </source>
</evidence>
<evidence type="ECO:0000256" key="6">
    <source>
        <dbReference type="ARBA" id="ARBA00022753"/>
    </source>
</evidence>
<evidence type="ECO:0000313" key="15">
    <source>
        <dbReference type="EMBL" id="JAI11183.1"/>
    </source>
</evidence>
<dbReference type="SMART" id="SM00164">
    <property type="entry name" value="TBC"/>
    <property type="match status" value="1"/>
</dbReference>
<protein>
    <recommendedName>
        <fullName evidence="12">TBC1 domain family member 5</fullName>
    </recommendedName>
</protein>
<dbReference type="PANTHER" id="PTHR22957:SF337">
    <property type="entry name" value="TBC1 DOMAIN FAMILY MEMBER 5"/>
    <property type="match status" value="1"/>
</dbReference>
<dbReference type="FunFam" id="1.10.8.270:FF:000011">
    <property type="entry name" value="TBC1 domain family member 5"/>
    <property type="match status" value="1"/>
</dbReference>
<evidence type="ECO:0000256" key="9">
    <source>
        <dbReference type="ARBA" id="ARBA00023136"/>
    </source>
</evidence>
<reference evidence="15" key="1">
    <citation type="submission" date="2014-05" db="EMBL/GenBank/DDBJ databases">
        <title>The extremes of toxin expression variation revealed in two sympatric snake species.</title>
        <authorList>
            <person name="Margres M.J."/>
            <person name="Wray K.P."/>
            <person name="McGivern J.J."/>
            <person name="Seavy M."/>
            <person name="Sanader D."/>
            <person name="Facente J."/>
            <person name="Rokyta D.R."/>
        </authorList>
    </citation>
    <scope>NUCLEOTIDE SEQUENCE</scope>
</reference>
<dbReference type="InterPro" id="IPR035969">
    <property type="entry name" value="Rab-GAP_TBC_sf"/>
</dbReference>